<evidence type="ECO:0000256" key="2">
    <source>
        <dbReference type="ARBA" id="ARBA00022692"/>
    </source>
</evidence>
<organism evidence="6 7">
    <name type="scientific">Desulfoluna limicola</name>
    <dbReference type="NCBI Taxonomy" id="2810562"/>
    <lineage>
        <taxon>Bacteria</taxon>
        <taxon>Pseudomonadati</taxon>
        <taxon>Thermodesulfobacteriota</taxon>
        <taxon>Desulfobacteria</taxon>
        <taxon>Desulfobacterales</taxon>
        <taxon>Desulfolunaceae</taxon>
        <taxon>Desulfoluna</taxon>
    </lineage>
</organism>
<feature type="transmembrane region" description="Helical" evidence="5">
    <location>
        <begin position="81"/>
        <end position="101"/>
    </location>
</feature>
<feature type="transmembrane region" description="Helical" evidence="5">
    <location>
        <begin position="7"/>
        <end position="35"/>
    </location>
</feature>
<evidence type="ECO:0000256" key="4">
    <source>
        <dbReference type="ARBA" id="ARBA00023136"/>
    </source>
</evidence>
<keyword evidence="4 5" id="KW-0472">Membrane</keyword>
<dbReference type="InterPro" id="IPR002781">
    <property type="entry name" value="TM_pro_TauE-like"/>
</dbReference>
<feature type="transmembrane region" description="Helical" evidence="5">
    <location>
        <begin position="47"/>
        <end position="69"/>
    </location>
</feature>
<proteinExistence type="inferred from homology"/>
<feature type="transmembrane region" description="Helical" evidence="5">
    <location>
        <begin position="210"/>
        <end position="233"/>
    </location>
</feature>
<evidence type="ECO:0000256" key="3">
    <source>
        <dbReference type="ARBA" id="ARBA00022989"/>
    </source>
</evidence>
<dbReference type="PANTHER" id="PTHR43483:SF3">
    <property type="entry name" value="MEMBRANE TRANSPORTER PROTEIN HI_0806-RELATED"/>
    <property type="match status" value="1"/>
</dbReference>
<protein>
    <recommendedName>
        <fullName evidence="5">Probable membrane transporter protein</fullName>
    </recommendedName>
</protein>
<accession>A0ABM7PLW3</accession>
<feature type="transmembrane region" description="Helical" evidence="5">
    <location>
        <begin position="177"/>
        <end position="198"/>
    </location>
</feature>
<keyword evidence="3 5" id="KW-1133">Transmembrane helix</keyword>
<feature type="transmembrane region" description="Helical" evidence="5">
    <location>
        <begin position="245"/>
        <end position="262"/>
    </location>
</feature>
<evidence type="ECO:0000313" key="7">
    <source>
        <dbReference type="Proteomes" id="UP001320148"/>
    </source>
</evidence>
<dbReference type="PANTHER" id="PTHR43483">
    <property type="entry name" value="MEMBRANE TRANSPORTER PROTEIN HI_0806-RELATED"/>
    <property type="match status" value="1"/>
</dbReference>
<keyword evidence="2 5" id="KW-0812">Transmembrane</keyword>
<feature type="transmembrane region" description="Helical" evidence="5">
    <location>
        <begin position="107"/>
        <end position="125"/>
    </location>
</feature>
<keyword evidence="5" id="KW-1003">Cell membrane</keyword>
<dbReference type="RefSeq" id="WP_236889600.1">
    <property type="nucleotide sequence ID" value="NZ_AP024488.1"/>
</dbReference>
<evidence type="ECO:0000313" key="6">
    <source>
        <dbReference type="EMBL" id="BCS98191.1"/>
    </source>
</evidence>
<keyword evidence="7" id="KW-1185">Reference proteome</keyword>
<evidence type="ECO:0000256" key="5">
    <source>
        <dbReference type="RuleBase" id="RU363041"/>
    </source>
</evidence>
<sequence length="265" mass="27454">MLTSFLLYAAVGAIAGILAGLLGIGGGLVIVPMLVFSFTLQQIPAELVMHLALGTSLASIIFTSISSLSAHHKHKAVRWDVFKGITPGIIVGTFSGSWVASLLPTQVLKGIFVIFLYYVATQMILGKKPAAAREIPGTVGIFGAGGVIGCFSSLVGIGGGTLSVPFLTWCNISIRHAIGTSSAIGLPIALAGGFGYVLNGLGTENLPDFALGYVHLPALLGIISLSVLTAPLGAKLTHSLPVDKLKRIFAILLYVVATRMLISAF</sequence>
<dbReference type="Pfam" id="PF01925">
    <property type="entry name" value="TauE"/>
    <property type="match status" value="1"/>
</dbReference>
<evidence type="ECO:0000256" key="1">
    <source>
        <dbReference type="ARBA" id="ARBA00004141"/>
    </source>
</evidence>
<dbReference type="EMBL" id="AP024488">
    <property type="protein sequence ID" value="BCS98191.1"/>
    <property type="molecule type" value="Genomic_DNA"/>
</dbReference>
<comment type="similarity">
    <text evidence="5">Belongs to the 4-toluene sulfonate uptake permease (TSUP) (TC 2.A.102) family.</text>
</comment>
<gene>
    <name evidence="6" type="ORF">DSLASN_38230</name>
</gene>
<dbReference type="Proteomes" id="UP001320148">
    <property type="component" value="Chromosome"/>
</dbReference>
<reference evidence="6 7" key="1">
    <citation type="submission" date="2021-02" db="EMBL/GenBank/DDBJ databases">
        <title>Complete genome of Desulfoluna sp. strain ASN36.</title>
        <authorList>
            <person name="Takahashi A."/>
            <person name="Kojima H."/>
            <person name="Fukui M."/>
        </authorList>
    </citation>
    <scope>NUCLEOTIDE SEQUENCE [LARGE SCALE GENOMIC DNA]</scope>
    <source>
        <strain evidence="6 7">ASN36</strain>
    </source>
</reference>
<name>A0ABM7PLW3_9BACT</name>
<comment type="subcellular location">
    <subcellularLocation>
        <location evidence="5">Cell membrane</location>
        <topology evidence="5">Multi-pass membrane protein</topology>
    </subcellularLocation>
    <subcellularLocation>
        <location evidence="1">Membrane</location>
        <topology evidence="1">Multi-pass membrane protein</topology>
    </subcellularLocation>
</comment>
<feature type="transmembrane region" description="Helical" evidence="5">
    <location>
        <begin position="137"/>
        <end position="157"/>
    </location>
</feature>